<sequence>MKKLISTVSLNQDLATLLLRLLFGLMFTYYGYNKIVNYDTIAPMFGDIIGIGARLSFNLVIFAEFFCGILVAIGFVTRFAIIPPFITMIVAYFIAHAADPFDAKAIAFIFLILCLPIFVAGSGKYSVDYLIFNKKQAVQ</sequence>
<protein>
    <submittedName>
        <fullName evidence="8">DoxX family protein</fullName>
    </submittedName>
</protein>
<dbReference type="RefSeq" id="WP_143372844.1">
    <property type="nucleotide sequence ID" value="NZ_VJVZ01000004.1"/>
</dbReference>
<keyword evidence="9" id="KW-1185">Reference proteome</keyword>
<dbReference type="PANTHER" id="PTHR33452:SF1">
    <property type="entry name" value="INNER MEMBRANE PROTEIN YPHA-RELATED"/>
    <property type="match status" value="1"/>
</dbReference>
<evidence type="ECO:0000256" key="7">
    <source>
        <dbReference type="SAM" id="Phobius"/>
    </source>
</evidence>
<dbReference type="AlphaFoldDB" id="A0A552V462"/>
<keyword evidence="5 7" id="KW-1133">Transmembrane helix</keyword>
<evidence type="ECO:0000256" key="1">
    <source>
        <dbReference type="ARBA" id="ARBA00004651"/>
    </source>
</evidence>
<proteinExistence type="inferred from homology"/>
<dbReference type="Pfam" id="PF07681">
    <property type="entry name" value="DoxX"/>
    <property type="match status" value="1"/>
</dbReference>
<reference evidence="8 9" key="1">
    <citation type="submission" date="2019-07" db="EMBL/GenBank/DDBJ databases">
        <title>Flavobacterium sp. nov., isolated from glacier ice.</title>
        <authorList>
            <person name="Liu Q."/>
            <person name="Xin Y.-H."/>
        </authorList>
    </citation>
    <scope>NUCLEOTIDE SEQUENCE [LARGE SCALE GENOMIC DNA]</scope>
    <source>
        <strain evidence="8 9">ZT4R6</strain>
    </source>
</reference>
<evidence type="ECO:0000256" key="2">
    <source>
        <dbReference type="ARBA" id="ARBA00006679"/>
    </source>
</evidence>
<keyword evidence="6 7" id="KW-0472">Membrane</keyword>
<evidence type="ECO:0000313" key="9">
    <source>
        <dbReference type="Proteomes" id="UP000320643"/>
    </source>
</evidence>
<name>A0A552V462_9FLAO</name>
<keyword evidence="4 7" id="KW-0812">Transmembrane</keyword>
<evidence type="ECO:0000256" key="4">
    <source>
        <dbReference type="ARBA" id="ARBA00022692"/>
    </source>
</evidence>
<comment type="subcellular location">
    <subcellularLocation>
        <location evidence="1">Cell membrane</location>
        <topology evidence="1">Multi-pass membrane protein</topology>
    </subcellularLocation>
</comment>
<dbReference type="InterPro" id="IPR032808">
    <property type="entry name" value="DoxX"/>
</dbReference>
<keyword evidence="3" id="KW-1003">Cell membrane</keyword>
<dbReference type="GO" id="GO:0005886">
    <property type="term" value="C:plasma membrane"/>
    <property type="evidence" value="ECO:0007669"/>
    <property type="project" value="UniProtKB-SubCell"/>
</dbReference>
<feature type="transmembrane region" description="Helical" evidence="7">
    <location>
        <begin position="14"/>
        <end position="32"/>
    </location>
</feature>
<comment type="similarity">
    <text evidence="2">Belongs to the DoxX family.</text>
</comment>
<accession>A0A552V462</accession>
<comment type="caution">
    <text evidence="8">The sequence shown here is derived from an EMBL/GenBank/DDBJ whole genome shotgun (WGS) entry which is preliminary data.</text>
</comment>
<organism evidence="8 9">
    <name type="scientific">Flavobacterium zepuense</name>
    <dbReference type="NCBI Taxonomy" id="2593302"/>
    <lineage>
        <taxon>Bacteria</taxon>
        <taxon>Pseudomonadati</taxon>
        <taxon>Bacteroidota</taxon>
        <taxon>Flavobacteriia</taxon>
        <taxon>Flavobacteriales</taxon>
        <taxon>Flavobacteriaceae</taxon>
        <taxon>Flavobacterium</taxon>
    </lineage>
</organism>
<gene>
    <name evidence="8" type="ORF">FMM05_08130</name>
</gene>
<evidence type="ECO:0000256" key="5">
    <source>
        <dbReference type="ARBA" id="ARBA00022989"/>
    </source>
</evidence>
<evidence type="ECO:0000313" key="8">
    <source>
        <dbReference type="EMBL" id="TRW25263.1"/>
    </source>
</evidence>
<dbReference type="EMBL" id="VJVZ01000004">
    <property type="protein sequence ID" value="TRW25263.1"/>
    <property type="molecule type" value="Genomic_DNA"/>
</dbReference>
<feature type="transmembrane region" description="Helical" evidence="7">
    <location>
        <begin position="105"/>
        <end position="123"/>
    </location>
</feature>
<dbReference type="OrthoDB" id="9813193at2"/>
<evidence type="ECO:0000256" key="6">
    <source>
        <dbReference type="ARBA" id="ARBA00023136"/>
    </source>
</evidence>
<feature type="transmembrane region" description="Helical" evidence="7">
    <location>
        <begin position="53"/>
        <end position="75"/>
    </location>
</feature>
<evidence type="ECO:0000256" key="3">
    <source>
        <dbReference type="ARBA" id="ARBA00022475"/>
    </source>
</evidence>
<dbReference type="InterPro" id="IPR051907">
    <property type="entry name" value="DoxX-like_oxidoreductase"/>
</dbReference>
<feature type="transmembrane region" description="Helical" evidence="7">
    <location>
        <begin position="81"/>
        <end position="98"/>
    </location>
</feature>
<dbReference type="Proteomes" id="UP000320643">
    <property type="component" value="Unassembled WGS sequence"/>
</dbReference>
<dbReference type="PANTHER" id="PTHR33452">
    <property type="entry name" value="OXIDOREDUCTASE CATD-RELATED"/>
    <property type="match status" value="1"/>
</dbReference>